<dbReference type="Pfam" id="PF00651">
    <property type="entry name" value="BTB"/>
    <property type="match status" value="1"/>
</dbReference>
<evidence type="ECO:0000313" key="2">
    <source>
        <dbReference type="EMBL" id="KAL0852488.1"/>
    </source>
</evidence>
<protein>
    <recommendedName>
        <fullName evidence="1">BTB domain-containing protein</fullName>
    </recommendedName>
</protein>
<dbReference type="SMART" id="SM00225">
    <property type="entry name" value="BTB"/>
    <property type="match status" value="1"/>
</dbReference>
<keyword evidence="3" id="KW-1185">Reference proteome</keyword>
<name>A0ABR3GYE1_LOXSC</name>
<dbReference type="PROSITE" id="PS50097">
    <property type="entry name" value="BTB"/>
    <property type="match status" value="1"/>
</dbReference>
<sequence length="380" mass="43955">MAKRPPPQGRDKVFANYEDKKSNSIFENGLKKVFHSKELVDCKFLIGQEKQCFYAHKFVLAMTSEVFKRLLYSDASPEPISIPDVDPHIFESLLRYIYLNESPSEDLEKNKAIDQESLIIQLWYVTSKYRYISDLSKKYYDMMKINVNNFFLVYVSCKRLLKCGTLQQDSDARTLISRCLKVFSVKTADVLAENRFTYQNTPAVYLKKMFATEYMSIESELDLFKALQKYANEHGWTPNTQFLLEKGTDGGELLTPFQKLVREALKQIRYLAMTLKEFDSIPAKSGFFTEFEVKTIRDRIADHSAQCVSIAGFATQTTKKRYELLHLTFSNHTQQHDEKKNEEKLSFSVGVPRGTLVLQNHSHSAVSLGESLFMSEKYQV</sequence>
<evidence type="ECO:0000259" key="1">
    <source>
        <dbReference type="PROSITE" id="PS50097"/>
    </source>
</evidence>
<dbReference type="InterPro" id="IPR011333">
    <property type="entry name" value="SKP1/BTB/POZ_sf"/>
</dbReference>
<feature type="domain" description="BTB" evidence="1">
    <location>
        <begin position="40"/>
        <end position="106"/>
    </location>
</feature>
<dbReference type="Gene3D" id="3.30.710.10">
    <property type="entry name" value="Potassium Channel Kv1.1, Chain A"/>
    <property type="match status" value="1"/>
</dbReference>
<proteinExistence type="predicted"/>
<dbReference type="Proteomes" id="UP001549920">
    <property type="component" value="Unassembled WGS sequence"/>
</dbReference>
<comment type="caution">
    <text evidence="2">The sequence shown here is derived from an EMBL/GenBank/DDBJ whole genome shotgun (WGS) entry which is preliminary data.</text>
</comment>
<evidence type="ECO:0000313" key="3">
    <source>
        <dbReference type="Proteomes" id="UP001549920"/>
    </source>
</evidence>
<organism evidence="2 3">
    <name type="scientific">Loxostege sticticalis</name>
    <name type="common">Beet webworm moth</name>
    <dbReference type="NCBI Taxonomy" id="481309"/>
    <lineage>
        <taxon>Eukaryota</taxon>
        <taxon>Metazoa</taxon>
        <taxon>Ecdysozoa</taxon>
        <taxon>Arthropoda</taxon>
        <taxon>Hexapoda</taxon>
        <taxon>Insecta</taxon>
        <taxon>Pterygota</taxon>
        <taxon>Neoptera</taxon>
        <taxon>Endopterygota</taxon>
        <taxon>Lepidoptera</taxon>
        <taxon>Glossata</taxon>
        <taxon>Ditrysia</taxon>
        <taxon>Pyraloidea</taxon>
        <taxon>Crambidae</taxon>
        <taxon>Pyraustinae</taxon>
        <taxon>Loxostege</taxon>
    </lineage>
</organism>
<gene>
    <name evidence="2" type="ORF">ABMA27_017053</name>
</gene>
<reference evidence="2 3" key="1">
    <citation type="submission" date="2024-06" db="EMBL/GenBank/DDBJ databases">
        <title>A chromosome-level genome assembly of beet webworm, Loxostege sticticalis.</title>
        <authorList>
            <person name="Zhang Y."/>
        </authorList>
    </citation>
    <scope>NUCLEOTIDE SEQUENCE [LARGE SCALE GENOMIC DNA]</scope>
    <source>
        <strain evidence="2">AQ026</strain>
        <tissue evidence="2">Whole body</tissue>
    </source>
</reference>
<dbReference type="SUPFAM" id="SSF54695">
    <property type="entry name" value="POZ domain"/>
    <property type="match status" value="1"/>
</dbReference>
<dbReference type="EMBL" id="JBEUOH010000085">
    <property type="protein sequence ID" value="KAL0852488.1"/>
    <property type="molecule type" value="Genomic_DNA"/>
</dbReference>
<accession>A0ABR3GYE1</accession>
<dbReference type="InterPro" id="IPR000210">
    <property type="entry name" value="BTB/POZ_dom"/>
</dbReference>
<dbReference type="PANTHER" id="PTHR45774:SF3">
    <property type="entry name" value="BTB (POZ) DOMAIN-CONTAINING 2B-RELATED"/>
    <property type="match status" value="1"/>
</dbReference>
<dbReference type="PANTHER" id="PTHR45774">
    <property type="entry name" value="BTB/POZ DOMAIN-CONTAINING"/>
    <property type="match status" value="1"/>
</dbReference>